<dbReference type="Pfam" id="PF00263">
    <property type="entry name" value="Secretin"/>
    <property type="match status" value="1"/>
</dbReference>
<sequence length="512" mass="56743">MLVLQGCAPSSRIGGKTQIRPPSPTHNYNSHKESGEKRISSNKTHENINDLWPISQELKPKFKELSPLDFQKVTMSFVEEDYRVVLQALSHAAGLNLIIDSDAEELLNEGRTLTAEFQERPLRSVLDYVCKAMDLTWKEKDGTIFIHGYEKAVINLDFLNSIQESKFNVGGDVLGGGSAGGDISSGDILTPLKGNFELSGGKMAQDSDIYEEIEGVVADHIGDDGKFFLNRSTGTLMLIARPHAVDEIKEYLQHVREKYRRQVLIEAKILEVNLDDSYSLGIDWRSLEGTISKSALQQNGATFTLTSKATNDNSLIYGIHITNKYYDITTVLHALEQYGQVKTLSNPRLKVLNGQSALISVGRSVSYLKSFEIQTTSTTGGTTDINPTVEIGAIFDGILLGVTPEIEESGMVNLHMVPIKSDIISLEEKEFQGGNRYAFPVVNLREASTVVRVRSGEMVILGGLIQDKNFKNSSGLPILDRLPILGKAFKFQQQRRQRVELVIILLIQVINS</sequence>
<keyword evidence="5" id="KW-1185">Reference proteome</keyword>
<dbReference type="PANTHER" id="PTHR30332:SF17">
    <property type="entry name" value="TYPE IV PILIATION SYSTEM PROTEIN DR_0774-RELATED"/>
    <property type="match status" value="1"/>
</dbReference>
<accession>A0A1B9F577</accession>
<dbReference type="InterPro" id="IPR013358">
    <property type="entry name" value="Pilus_biogenesis_MshL"/>
</dbReference>
<gene>
    <name evidence="4" type="ORF">DBT_1574</name>
</gene>
<evidence type="ECO:0000313" key="5">
    <source>
        <dbReference type="Proteomes" id="UP000093080"/>
    </source>
</evidence>
<dbReference type="GO" id="GO:0015627">
    <property type="term" value="C:type II protein secretion system complex"/>
    <property type="evidence" value="ECO:0007669"/>
    <property type="project" value="TreeGrafter"/>
</dbReference>
<comment type="similarity">
    <text evidence="1">Belongs to the bacterial secretin family.</text>
</comment>
<feature type="compositionally biased region" description="Basic and acidic residues" evidence="2">
    <location>
        <begin position="30"/>
        <end position="42"/>
    </location>
</feature>
<organism evidence="4 5">
    <name type="scientific">Dissulfuribacter thermophilus</name>
    <dbReference type="NCBI Taxonomy" id="1156395"/>
    <lineage>
        <taxon>Bacteria</taxon>
        <taxon>Pseudomonadati</taxon>
        <taxon>Thermodesulfobacteriota</taxon>
        <taxon>Dissulfuribacteria</taxon>
        <taxon>Dissulfuribacterales</taxon>
        <taxon>Dissulfuribacteraceae</taxon>
        <taxon>Dissulfuribacter</taxon>
    </lineage>
</organism>
<dbReference type="EMBL" id="MAGO01000007">
    <property type="protein sequence ID" value="OCC15088.1"/>
    <property type="molecule type" value="Genomic_DNA"/>
</dbReference>
<evidence type="ECO:0000256" key="2">
    <source>
        <dbReference type="SAM" id="MobiDB-lite"/>
    </source>
</evidence>
<dbReference type="InterPro" id="IPR050810">
    <property type="entry name" value="Bact_Secretion_Sys_Channel"/>
</dbReference>
<feature type="region of interest" description="Disordered" evidence="2">
    <location>
        <begin position="1"/>
        <end position="42"/>
    </location>
</feature>
<evidence type="ECO:0000259" key="3">
    <source>
        <dbReference type="Pfam" id="PF00263"/>
    </source>
</evidence>
<name>A0A1B9F577_9BACT</name>
<dbReference type="PANTHER" id="PTHR30332">
    <property type="entry name" value="PROBABLE GENERAL SECRETION PATHWAY PROTEIN D"/>
    <property type="match status" value="1"/>
</dbReference>
<proteinExistence type="inferred from homology"/>
<feature type="domain" description="Type II/III secretion system secretin-like" evidence="3">
    <location>
        <begin position="334"/>
        <end position="509"/>
    </location>
</feature>
<dbReference type="STRING" id="1156395.DBT_1574"/>
<dbReference type="PRINTS" id="PR00811">
    <property type="entry name" value="BCTERIALGSPD"/>
</dbReference>
<reference evidence="4 5" key="1">
    <citation type="submission" date="2016-06" db="EMBL/GenBank/DDBJ databases">
        <title>Respiratory ammonification of nitrate coupled to the oxidation of elemental sulfur in deep-sea autotrophic thermophilic bacteria.</title>
        <authorList>
            <person name="Slobodkina G.B."/>
            <person name="Mardanov A.V."/>
            <person name="Ravin N.V."/>
            <person name="Frolova A.A."/>
            <person name="Viryasiv M.B."/>
            <person name="Chernyh N.A."/>
            <person name="Bonch-Osmolovskaya E.A."/>
            <person name="Slobodkin A.I."/>
        </authorList>
    </citation>
    <scope>NUCLEOTIDE SEQUENCE [LARGE SCALE GENOMIC DNA]</scope>
    <source>
        <strain evidence="4 5">S69</strain>
    </source>
</reference>
<evidence type="ECO:0000256" key="1">
    <source>
        <dbReference type="RuleBase" id="RU004003"/>
    </source>
</evidence>
<dbReference type="InterPro" id="IPR004846">
    <property type="entry name" value="T2SS/T3SS_dom"/>
</dbReference>
<dbReference type="GO" id="GO:0009306">
    <property type="term" value="P:protein secretion"/>
    <property type="evidence" value="ECO:0007669"/>
    <property type="project" value="InterPro"/>
</dbReference>
<dbReference type="Gene3D" id="3.55.50.30">
    <property type="match status" value="1"/>
</dbReference>
<comment type="caution">
    <text evidence="4">The sequence shown here is derived from an EMBL/GenBank/DDBJ whole genome shotgun (WGS) entry which is preliminary data.</text>
</comment>
<dbReference type="NCBIfam" id="TIGR02519">
    <property type="entry name" value="pilus_MshL"/>
    <property type="match status" value="1"/>
</dbReference>
<dbReference type="Proteomes" id="UP000093080">
    <property type="component" value="Unassembled WGS sequence"/>
</dbReference>
<evidence type="ECO:0000313" key="4">
    <source>
        <dbReference type="EMBL" id="OCC15088.1"/>
    </source>
</evidence>
<protein>
    <recommendedName>
        <fullName evidence="3">Type II/III secretion system secretin-like domain-containing protein</fullName>
    </recommendedName>
</protein>
<dbReference type="InterPro" id="IPR001775">
    <property type="entry name" value="GspD/PilQ"/>
</dbReference>
<dbReference type="AlphaFoldDB" id="A0A1B9F577"/>